<proteinExistence type="predicted"/>
<accession>A0A4U9HG05</accession>
<name>A0A4U9HG05_SERRU</name>
<sequence length="34" mass="3970">MNNRTPQDIERSAIRKLTLHIVPLMIFIIFPGFS</sequence>
<keyword evidence="1" id="KW-0812">Transmembrane</keyword>
<evidence type="ECO:0000256" key="1">
    <source>
        <dbReference type="SAM" id="Phobius"/>
    </source>
</evidence>
<keyword evidence="1" id="KW-1133">Transmembrane helix</keyword>
<evidence type="ECO:0000313" key="2">
    <source>
        <dbReference type="EMBL" id="VTP62585.1"/>
    </source>
</evidence>
<keyword evidence="1" id="KW-0472">Membrane</keyword>
<dbReference type="AlphaFoldDB" id="A0A4U9HG05"/>
<evidence type="ECO:0000313" key="3">
    <source>
        <dbReference type="Proteomes" id="UP000307968"/>
    </source>
</evidence>
<protein>
    <submittedName>
        <fullName evidence="2">Uncharacterized protein</fullName>
    </submittedName>
</protein>
<feature type="transmembrane region" description="Helical" evidence="1">
    <location>
        <begin position="12"/>
        <end position="33"/>
    </location>
</feature>
<dbReference type="Proteomes" id="UP000307968">
    <property type="component" value="Chromosome"/>
</dbReference>
<gene>
    <name evidence="2" type="ORF">NCTC12971_02713</name>
</gene>
<dbReference type="EMBL" id="LR590463">
    <property type="protein sequence ID" value="VTP62585.1"/>
    <property type="molecule type" value="Genomic_DNA"/>
</dbReference>
<reference evidence="2 3" key="1">
    <citation type="submission" date="2019-05" db="EMBL/GenBank/DDBJ databases">
        <authorList>
            <consortium name="Pathogen Informatics"/>
        </authorList>
    </citation>
    <scope>NUCLEOTIDE SEQUENCE [LARGE SCALE GENOMIC DNA]</scope>
    <source>
        <strain evidence="2 3">NCTC12971</strain>
    </source>
</reference>
<organism evidence="2 3">
    <name type="scientific">Serratia rubidaea</name>
    <name type="common">Serratia marinorubra</name>
    <dbReference type="NCBI Taxonomy" id="61652"/>
    <lineage>
        <taxon>Bacteria</taxon>
        <taxon>Pseudomonadati</taxon>
        <taxon>Pseudomonadota</taxon>
        <taxon>Gammaproteobacteria</taxon>
        <taxon>Enterobacterales</taxon>
        <taxon>Yersiniaceae</taxon>
        <taxon>Serratia</taxon>
    </lineage>
</organism>